<protein>
    <recommendedName>
        <fullName evidence="4">HNH nuclease domain-containing protein</fullName>
    </recommendedName>
</protein>
<gene>
    <name evidence="2" type="ORF">MGYG_06952</name>
</gene>
<accession>E4V1N8</accession>
<dbReference type="AlphaFoldDB" id="E4V1N8"/>
<dbReference type="STRING" id="535722.E4V1N8"/>
<dbReference type="OrthoDB" id="5386595at2759"/>
<sequence>MAEIKEYLPSKYEHLLPNSNWAELLKSKSQLRRALSDSSPSDTESFIRSKINVLITESNHIEFCKSAVFALYRLKYLSCLEYKTQIRRLCMESTLLTAELRTISPQWSILSNDMNEVLPKYKDFNAAYKNAIAGKPAIILEKESKPEHRANQLRKSVDDFYAGKRVTAMETQGHCHILGWTLYDEVTATHLVPEGLDANAIAFLFGVGNVNIDEPRNTLLLHKNVSKALETGFVVIVPVPAHSPDEEVKWKLFVTDTDSLDEPVSPGIVWNTLHGRELKFLNDNRPAKRYVYFRYVMTFLMLRPHGKLSWIREVLAAKNYWDVPGEYLERTMLKRLVNLSAGFHLPKAFYLKTTFNMKGKGYLPPAEAQEDLTICLANSILMTPDYREPDAVYCGSDHGNDEDNGSDWNNNSEWNDTSDEHSEESFALVS</sequence>
<dbReference type="EMBL" id="DS989827">
    <property type="protein sequence ID" value="EFR03953.1"/>
    <property type="molecule type" value="Genomic_DNA"/>
</dbReference>
<name>E4V1N8_ARTGP</name>
<feature type="region of interest" description="Disordered" evidence="1">
    <location>
        <begin position="392"/>
        <end position="430"/>
    </location>
</feature>
<dbReference type="GeneID" id="10026204"/>
<dbReference type="Proteomes" id="UP000002669">
    <property type="component" value="Unassembled WGS sequence"/>
</dbReference>
<evidence type="ECO:0000313" key="2">
    <source>
        <dbReference type="EMBL" id="EFR03953.1"/>
    </source>
</evidence>
<evidence type="ECO:0000256" key="1">
    <source>
        <dbReference type="SAM" id="MobiDB-lite"/>
    </source>
</evidence>
<feature type="compositionally biased region" description="Polar residues" evidence="1">
    <location>
        <begin position="406"/>
        <end position="415"/>
    </location>
</feature>
<dbReference type="OMA" id="IDEPRNT"/>
<dbReference type="VEuPathDB" id="FungiDB:MGYG_06952"/>
<dbReference type="InParanoid" id="E4V1N8"/>
<keyword evidence="3" id="KW-1185">Reference proteome</keyword>
<dbReference type="eggNOG" id="ENOG502SR67">
    <property type="taxonomic scope" value="Eukaryota"/>
</dbReference>
<evidence type="ECO:0008006" key="4">
    <source>
        <dbReference type="Google" id="ProtNLM"/>
    </source>
</evidence>
<proteinExistence type="predicted"/>
<reference evidence="3" key="1">
    <citation type="journal article" date="2012" name="MBio">
        <title>Comparative genome analysis of Trichophyton rubrum and related dermatophytes reveals candidate genes involved in infection.</title>
        <authorList>
            <person name="Martinez D.A."/>
            <person name="Oliver B.G."/>
            <person name="Graeser Y."/>
            <person name="Goldberg J.M."/>
            <person name="Li W."/>
            <person name="Martinez-Rossi N.M."/>
            <person name="Monod M."/>
            <person name="Shelest E."/>
            <person name="Barton R.C."/>
            <person name="Birch E."/>
            <person name="Brakhage A.A."/>
            <person name="Chen Z."/>
            <person name="Gurr S.J."/>
            <person name="Heiman D."/>
            <person name="Heitman J."/>
            <person name="Kosti I."/>
            <person name="Rossi A."/>
            <person name="Saif S."/>
            <person name="Samalova M."/>
            <person name="Saunders C.W."/>
            <person name="Shea T."/>
            <person name="Summerbell R.C."/>
            <person name="Xu J."/>
            <person name="Young S."/>
            <person name="Zeng Q."/>
            <person name="Birren B.W."/>
            <person name="Cuomo C.A."/>
            <person name="White T.C."/>
        </authorList>
    </citation>
    <scope>NUCLEOTIDE SEQUENCE [LARGE SCALE GENOMIC DNA]</scope>
    <source>
        <strain evidence="3">ATCC MYA-4604 / CBS 118893</strain>
    </source>
</reference>
<organism evidence="3">
    <name type="scientific">Arthroderma gypseum (strain ATCC MYA-4604 / CBS 118893)</name>
    <name type="common">Microsporum gypseum</name>
    <dbReference type="NCBI Taxonomy" id="535722"/>
    <lineage>
        <taxon>Eukaryota</taxon>
        <taxon>Fungi</taxon>
        <taxon>Dikarya</taxon>
        <taxon>Ascomycota</taxon>
        <taxon>Pezizomycotina</taxon>
        <taxon>Eurotiomycetes</taxon>
        <taxon>Eurotiomycetidae</taxon>
        <taxon>Onygenales</taxon>
        <taxon>Arthrodermataceae</taxon>
        <taxon>Nannizzia</taxon>
    </lineage>
</organism>
<dbReference type="HOGENOM" id="CLU_054238_0_0_1"/>
<dbReference type="RefSeq" id="XP_003170961.1">
    <property type="nucleotide sequence ID" value="XM_003170913.1"/>
</dbReference>
<evidence type="ECO:0000313" key="3">
    <source>
        <dbReference type="Proteomes" id="UP000002669"/>
    </source>
</evidence>